<feature type="chain" id="PRO_5045321148" description="Signal peptidase" evidence="2">
    <location>
        <begin position="26"/>
        <end position="71"/>
    </location>
</feature>
<keyword evidence="2" id="KW-0732">Signal</keyword>
<feature type="signal peptide" evidence="2">
    <location>
        <begin position="1"/>
        <end position="25"/>
    </location>
</feature>
<evidence type="ECO:0000256" key="2">
    <source>
        <dbReference type="SAM" id="SignalP"/>
    </source>
</evidence>
<name>A0ABR7JEZ0_9FLAO</name>
<organism evidence="3 4">
    <name type="scientific">Flavobacterium turcicum</name>
    <dbReference type="NCBI Taxonomy" id="2764718"/>
    <lineage>
        <taxon>Bacteria</taxon>
        <taxon>Pseudomonadati</taxon>
        <taxon>Bacteroidota</taxon>
        <taxon>Flavobacteriia</taxon>
        <taxon>Flavobacteriales</taxon>
        <taxon>Flavobacteriaceae</taxon>
        <taxon>Flavobacterium</taxon>
    </lineage>
</organism>
<keyword evidence="1" id="KW-0472">Membrane</keyword>
<keyword evidence="1" id="KW-0812">Transmembrane</keyword>
<evidence type="ECO:0000313" key="3">
    <source>
        <dbReference type="EMBL" id="MBC5863076.1"/>
    </source>
</evidence>
<feature type="transmembrane region" description="Helical" evidence="1">
    <location>
        <begin position="41"/>
        <end position="60"/>
    </location>
</feature>
<keyword evidence="4" id="KW-1185">Reference proteome</keyword>
<proteinExistence type="predicted"/>
<dbReference type="Proteomes" id="UP000621670">
    <property type="component" value="Unassembled WGS sequence"/>
</dbReference>
<comment type="caution">
    <text evidence="3">The sequence shown here is derived from an EMBL/GenBank/DDBJ whole genome shotgun (WGS) entry which is preliminary data.</text>
</comment>
<evidence type="ECO:0000313" key="4">
    <source>
        <dbReference type="Proteomes" id="UP000621670"/>
    </source>
</evidence>
<reference evidence="3 4" key="1">
    <citation type="submission" date="2020-08" db="EMBL/GenBank/DDBJ databases">
        <title>Description of novel Flavobacterium F-400 isolate.</title>
        <authorList>
            <person name="Saticioglu I."/>
            <person name="Duman M."/>
            <person name="Altun S."/>
        </authorList>
    </citation>
    <scope>NUCLEOTIDE SEQUENCE [LARGE SCALE GENOMIC DNA]</scope>
    <source>
        <strain evidence="3 4">F-400</strain>
    </source>
</reference>
<accession>A0ABR7JEZ0</accession>
<dbReference type="EMBL" id="JACRUM010000002">
    <property type="protein sequence ID" value="MBC5863076.1"/>
    <property type="molecule type" value="Genomic_DNA"/>
</dbReference>
<evidence type="ECO:0008006" key="5">
    <source>
        <dbReference type="Google" id="ProtNLM"/>
    </source>
</evidence>
<keyword evidence="1" id="KW-1133">Transmembrane helix</keyword>
<protein>
    <recommendedName>
        <fullName evidence="5">Signal peptidase</fullName>
    </recommendedName>
</protein>
<evidence type="ECO:0000256" key="1">
    <source>
        <dbReference type="SAM" id="Phobius"/>
    </source>
</evidence>
<sequence length="71" mass="7902">MKLKSRLHTLATAALLICPAYTLLAQEEFPEDVQDVPAAPIDNMIVIALILAVCFAFYFIKKAKQINPKIN</sequence>
<dbReference type="RefSeq" id="WP_166134507.1">
    <property type="nucleotide sequence ID" value="NZ_JAAOBY010000002.1"/>
</dbReference>
<gene>
    <name evidence="3" type="ORF">H8R26_06535</name>
</gene>